<name>A0A4C1ULT5_EUMVA</name>
<proteinExistence type="predicted"/>
<dbReference type="AlphaFoldDB" id="A0A4C1ULT5"/>
<reference evidence="2 3" key="1">
    <citation type="journal article" date="2019" name="Commun. Biol.">
        <title>The bagworm genome reveals a unique fibroin gene that provides high tensile strength.</title>
        <authorList>
            <person name="Kono N."/>
            <person name="Nakamura H."/>
            <person name="Ohtoshi R."/>
            <person name="Tomita M."/>
            <person name="Numata K."/>
            <person name="Arakawa K."/>
        </authorList>
    </citation>
    <scope>NUCLEOTIDE SEQUENCE [LARGE SCALE GENOMIC DNA]</scope>
</reference>
<evidence type="ECO:0000256" key="1">
    <source>
        <dbReference type="SAM" id="MobiDB-lite"/>
    </source>
</evidence>
<comment type="caution">
    <text evidence="2">The sequence shown here is derived from an EMBL/GenBank/DDBJ whole genome shotgun (WGS) entry which is preliminary data.</text>
</comment>
<accession>A0A4C1ULT5</accession>
<keyword evidence="3" id="KW-1185">Reference proteome</keyword>
<dbReference type="Proteomes" id="UP000299102">
    <property type="component" value="Unassembled WGS sequence"/>
</dbReference>
<organism evidence="2 3">
    <name type="scientific">Eumeta variegata</name>
    <name type="common">Bagworm moth</name>
    <name type="synonym">Eumeta japonica</name>
    <dbReference type="NCBI Taxonomy" id="151549"/>
    <lineage>
        <taxon>Eukaryota</taxon>
        <taxon>Metazoa</taxon>
        <taxon>Ecdysozoa</taxon>
        <taxon>Arthropoda</taxon>
        <taxon>Hexapoda</taxon>
        <taxon>Insecta</taxon>
        <taxon>Pterygota</taxon>
        <taxon>Neoptera</taxon>
        <taxon>Endopterygota</taxon>
        <taxon>Lepidoptera</taxon>
        <taxon>Glossata</taxon>
        <taxon>Ditrysia</taxon>
        <taxon>Tineoidea</taxon>
        <taxon>Psychidae</taxon>
        <taxon>Oiketicinae</taxon>
        <taxon>Eumeta</taxon>
    </lineage>
</organism>
<feature type="compositionally biased region" description="Low complexity" evidence="1">
    <location>
        <begin position="83"/>
        <end position="93"/>
    </location>
</feature>
<evidence type="ECO:0000313" key="3">
    <source>
        <dbReference type="Proteomes" id="UP000299102"/>
    </source>
</evidence>
<sequence length="145" mass="15961">MHFSIRGPHRAPRQPPARSRAPYGNRGSGEPPDAGRRRALFTDIGRAVEQWKGDVAASCGAVQRDVYTTIREHYDCGGRARRTPAAAPGGSAPPRRPPPPAGFAHSIVGKRNYLSKPIVTIRYYAALHERNGYEKRSHDIGFCTM</sequence>
<feature type="region of interest" description="Disordered" evidence="1">
    <location>
        <begin position="1"/>
        <end position="40"/>
    </location>
</feature>
<dbReference type="EMBL" id="BGZK01000187">
    <property type="protein sequence ID" value="GBP26936.1"/>
    <property type="molecule type" value="Genomic_DNA"/>
</dbReference>
<gene>
    <name evidence="2" type="ORF">EVAR_95722_1</name>
</gene>
<evidence type="ECO:0000313" key="2">
    <source>
        <dbReference type="EMBL" id="GBP26936.1"/>
    </source>
</evidence>
<protein>
    <submittedName>
        <fullName evidence="2">Uncharacterized protein</fullName>
    </submittedName>
</protein>
<feature type="region of interest" description="Disordered" evidence="1">
    <location>
        <begin position="78"/>
        <end position="102"/>
    </location>
</feature>